<dbReference type="InterPro" id="IPR035906">
    <property type="entry name" value="MetI-like_sf"/>
</dbReference>
<dbReference type="InterPro" id="IPR000515">
    <property type="entry name" value="MetI-like"/>
</dbReference>
<reference evidence="9" key="1">
    <citation type="journal article" date="2019" name="Int. J. Syst. Evol. Microbiol.">
        <title>The Global Catalogue of Microorganisms (GCM) 10K type strain sequencing project: providing services to taxonomists for standard genome sequencing and annotation.</title>
        <authorList>
            <consortium name="The Broad Institute Genomics Platform"/>
            <consortium name="The Broad Institute Genome Sequencing Center for Infectious Disease"/>
            <person name="Wu L."/>
            <person name="Ma J."/>
        </authorList>
    </citation>
    <scope>NUCLEOTIDE SEQUENCE [LARGE SCALE GENOMIC DNA]</scope>
    <source>
        <strain evidence="9">JCM 18126</strain>
    </source>
</reference>
<feature type="transmembrane region" description="Helical" evidence="6">
    <location>
        <begin position="95"/>
        <end position="115"/>
    </location>
</feature>
<dbReference type="PANTHER" id="PTHR30177">
    <property type="entry name" value="GLYCINE BETAINE/L-PROLINE TRANSPORT SYSTEM PERMEASE PROTEIN PROW"/>
    <property type="match status" value="1"/>
</dbReference>
<evidence type="ECO:0000256" key="2">
    <source>
        <dbReference type="ARBA" id="ARBA00022448"/>
    </source>
</evidence>
<evidence type="ECO:0000256" key="6">
    <source>
        <dbReference type="RuleBase" id="RU363032"/>
    </source>
</evidence>
<dbReference type="PROSITE" id="PS50928">
    <property type="entry name" value="ABC_TM1"/>
    <property type="match status" value="1"/>
</dbReference>
<comment type="subcellular location">
    <subcellularLocation>
        <location evidence="6">Cell membrane</location>
        <topology evidence="6">Multi-pass membrane protein</topology>
    </subcellularLocation>
    <subcellularLocation>
        <location evidence="1">Membrane</location>
        <topology evidence="1">Multi-pass membrane protein</topology>
    </subcellularLocation>
</comment>
<sequence>MRAAAAQQGWVQLVADYLSDPASWQGEGGLWQRLVEHVVLSGVAVAVAVVVAVPLGVLLGHTGRGGGLAVAVGNVGRAVPILALIALLFMLPAPFGPGDVSVVVALALFALPPLLTNTHTGMREVDRATVEAARGMGMSARQLVLRVELPLAVPLLLTGVRLAALQTVATASVAGLVAGPGLGRIVSEGFVTYTPSRYLGAALLIAVLALAVEGVLVLLQRSLDRVGRARRGSRRRAGAPPAEDGVAALGFTAP</sequence>
<dbReference type="InterPro" id="IPR051204">
    <property type="entry name" value="ABC_transp_perm/SBD"/>
</dbReference>
<dbReference type="Proteomes" id="UP001501195">
    <property type="component" value="Unassembled WGS sequence"/>
</dbReference>
<proteinExistence type="inferred from homology"/>
<evidence type="ECO:0000256" key="3">
    <source>
        <dbReference type="ARBA" id="ARBA00022692"/>
    </source>
</evidence>
<dbReference type="CDD" id="cd06261">
    <property type="entry name" value="TM_PBP2"/>
    <property type="match status" value="1"/>
</dbReference>
<name>A0ABP9HMF0_9ACTN</name>
<evidence type="ECO:0000259" key="7">
    <source>
        <dbReference type="PROSITE" id="PS50928"/>
    </source>
</evidence>
<dbReference type="RefSeq" id="WP_345711749.1">
    <property type="nucleotide sequence ID" value="NZ_BAABIL010000187.1"/>
</dbReference>
<evidence type="ECO:0000313" key="9">
    <source>
        <dbReference type="Proteomes" id="UP001501195"/>
    </source>
</evidence>
<comment type="caution">
    <text evidence="8">The sequence shown here is derived from an EMBL/GenBank/DDBJ whole genome shotgun (WGS) entry which is preliminary data.</text>
</comment>
<feature type="transmembrane region" description="Helical" evidence="6">
    <location>
        <begin position="67"/>
        <end position="89"/>
    </location>
</feature>
<feature type="transmembrane region" description="Helical" evidence="6">
    <location>
        <begin position="151"/>
        <end position="178"/>
    </location>
</feature>
<keyword evidence="9" id="KW-1185">Reference proteome</keyword>
<keyword evidence="5 6" id="KW-0472">Membrane</keyword>
<evidence type="ECO:0000256" key="4">
    <source>
        <dbReference type="ARBA" id="ARBA00022989"/>
    </source>
</evidence>
<keyword evidence="4 6" id="KW-1133">Transmembrane helix</keyword>
<dbReference type="EMBL" id="BAABIL010000187">
    <property type="protein sequence ID" value="GAA4974251.1"/>
    <property type="molecule type" value="Genomic_DNA"/>
</dbReference>
<feature type="transmembrane region" description="Helical" evidence="6">
    <location>
        <begin position="198"/>
        <end position="219"/>
    </location>
</feature>
<feature type="transmembrane region" description="Helical" evidence="6">
    <location>
        <begin position="38"/>
        <end position="60"/>
    </location>
</feature>
<dbReference type="SUPFAM" id="SSF161098">
    <property type="entry name" value="MetI-like"/>
    <property type="match status" value="1"/>
</dbReference>
<keyword evidence="2 6" id="KW-0813">Transport</keyword>
<dbReference type="Pfam" id="PF00528">
    <property type="entry name" value="BPD_transp_1"/>
    <property type="match status" value="1"/>
</dbReference>
<evidence type="ECO:0000256" key="1">
    <source>
        <dbReference type="ARBA" id="ARBA00004141"/>
    </source>
</evidence>
<protein>
    <recommendedName>
        <fullName evidence="7">ABC transmembrane type-1 domain-containing protein</fullName>
    </recommendedName>
</protein>
<feature type="domain" description="ABC transmembrane type-1" evidence="7">
    <location>
        <begin position="34"/>
        <end position="220"/>
    </location>
</feature>
<dbReference type="Gene3D" id="1.10.3720.10">
    <property type="entry name" value="MetI-like"/>
    <property type="match status" value="1"/>
</dbReference>
<accession>A0ABP9HMF0</accession>
<keyword evidence="3 6" id="KW-0812">Transmembrane</keyword>
<evidence type="ECO:0000256" key="5">
    <source>
        <dbReference type="ARBA" id="ARBA00023136"/>
    </source>
</evidence>
<dbReference type="PANTHER" id="PTHR30177:SF33">
    <property type="entry name" value="POSSIBLE OSMOPROTECTANT (GLYCINE BETAINE_CARNITINE_CHOLINE_L-PROLINE) TRANSPORT INTEGRAL MEMBRANE PROTEIN ABC TRANSPORTER PROZ"/>
    <property type="match status" value="1"/>
</dbReference>
<comment type="similarity">
    <text evidence="6">Belongs to the binding-protein-dependent transport system permease family.</text>
</comment>
<gene>
    <name evidence="8" type="ORF">GCM10023225_14350</name>
</gene>
<organism evidence="8 9">
    <name type="scientific">Kineococcus glutinatus</name>
    <dbReference type="NCBI Taxonomy" id="1070872"/>
    <lineage>
        <taxon>Bacteria</taxon>
        <taxon>Bacillati</taxon>
        <taxon>Actinomycetota</taxon>
        <taxon>Actinomycetes</taxon>
        <taxon>Kineosporiales</taxon>
        <taxon>Kineosporiaceae</taxon>
        <taxon>Kineococcus</taxon>
    </lineage>
</organism>
<evidence type="ECO:0000313" key="8">
    <source>
        <dbReference type="EMBL" id="GAA4974251.1"/>
    </source>
</evidence>